<accession>A0A1T4KA04</accession>
<evidence type="ECO:0000313" key="1">
    <source>
        <dbReference type="EMBL" id="SJZ39272.1"/>
    </source>
</evidence>
<organism evidence="1 2">
    <name type="scientific">Anaerorhabdus furcosa</name>
    <dbReference type="NCBI Taxonomy" id="118967"/>
    <lineage>
        <taxon>Bacteria</taxon>
        <taxon>Bacillati</taxon>
        <taxon>Bacillota</taxon>
        <taxon>Erysipelotrichia</taxon>
        <taxon>Erysipelotrichales</taxon>
        <taxon>Erysipelotrichaceae</taxon>
        <taxon>Anaerorhabdus</taxon>
    </lineage>
</organism>
<dbReference type="EMBL" id="FUWY01000001">
    <property type="protein sequence ID" value="SJZ39272.1"/>
    <property type="molecule type" value="Genomic_DNA"/>
</dbReference>
<dbReference type="AlphaFoldDB" id="A0A1T4KA04"/>
<keyword evidence="2" id="KW-1185">Reference proteome</keyword>
<sequence length="39" mass="4553">MCKCTQQHLNENNVSHFDAFCRTISFTNLLLNKGQVRLK</sequence>
<protein>
    <submittedName>
        <fullName evidence="1">Uncharacterized protein</fullName>
    </submittedName>
</protein>
<evidence type="ECO:0000313" key="2">
    <source>
        <dbReference type="Proteomes" id="UP000243297"/>
    </source>
</evidence>
<dbReference type="Proteomes" id="UP000243297">
    <property type="component" value="Unassembled WGS sequence"/>
</dbReference>
<proteinExistence type="predicted"/>
<reference evidence="2" key="1">
    <citation type="submission" date="2017-02" db="EMBL/GenBank/DDBJ databases">
        <authorList>
            <person name="Varghese N."/>
            <person name="Submissions S."/>
        </authorList>
    </citation>
    <scope>NUCLEOTIDE SEQUENCE [LARGE SCALE GENOMIC DNA]</scope>
    <source>
        <strain evidence="2">ATCC 25662</strain>
    </source>
</reference>
<gene>
    <name evidence="1" type="ORF">SAMN02745191_0431</name>
</gene>
<name>A0A1T4KA04_9FIRM</name>
<dbReference type="STRING" id="118967.SAMN02745191_0431"/>